<dbReference type="KEGG" id="pbor:BSF38_00628"/>
<sequence length="709" mass="76943">MAGSFDFDPYDAPLSSPAAAVCVCRYDASQAGDAQYQTLPNVRCDQIQYREGPEPPAARFSYVLDDATADAPAPADFGGLWPIDASGPYVVRNDDRLVVLVTSPSGAQRILFDGFAQSPQVDLTSRSQRVSFLALGAAVRCWDVPIGGRRQRNADDPRNGNVVDVELPSRFNPDGRPNCTPDGADVNQGDASASYPVFLDPHIDRVPDPRTFWTLGKFVRYVLSVYNDQTYVNNPDFERLDALLQSRPPINGSAFVDMNAGDAKGYSAADVVVRDFDATNTPWPEALAAQLDHAGFGLRFVTGEDGVGAPRNEIEIYRKDADDAGLIRELLLPDAGDDLNPARCNVAAMHLHRDTRPIVNAVTVETNQRRVELSVVLAPGFIPTAGDETATNRIQFLRANLAAAAGDSQRKYRYYVADEAGDGHWNPAAASWSNAALDLSPVFPNDDEGGSTYVKRLRPGSTSLVTRDAQGRRLRAQLALSRNYNGAAPAVWDGTGDWQPISGGWELLEDRLGVFVVVEDPEAWPIGDFTGLTAQEPSRTLRGVTSQANPSAPNTRFFLRLTTVVDDDLMLPAAVDARPASPTKFTRRRRVDARDHFGMETVAAHSAFNAAAIPVTLRDDTPRALAWAEQLRSAHELPPMAGSVTVPSLITSYRVGDRVARINGRDVGLQTNVGADQGESPVYPVISALTWEFTADRQATVIELADARV</sequence>
<dbReference type="Proteomes" id="UP000186309">
    <property type="component" value="Chromosome"/>
</dbReference>
<reference evidence="2" key="1">
    <citation type="submission" date="2016-12" db="EMBL/GenBank/DDBJ databases">
        <title>Comparative genomics of four Isosphaeraceae planctomycetes: a common pool of plasmids and glycoside hydrolase genes.</title>
        <authorList>
            <person name="Ivanova A."/>
        </authorList>
    </citation>
    <scope>NUCLEOTIDE SEQUENCE [LARGE SCALE GENOMIC DNA]</scope>
    <source>
        <strain evidence="2">PX4</strain>
    </source>
</reference>
<accession>A0A1U7CK02</accession>
<dbReference type="AlphaFoldDB" id="A0A1U7CK02"/>
<keyword evidence="2" id="KW-1185">Reference proteome</keyword>
<organism evidence="1 2">
    <name type="scientific">Paludisphaera borealis</name>
    <dbReference type="NCBI Taxonomy" id="1387353"/>
    <lineage>
        <taxon>Bacteria</taxon>
        <taxon>Pseudomonadati</taxon>
        <taxon>Planctomycetota</taxon>
        <taxon>Planctomycetia</taxon>
        <taxon>Isosphaerales</taxon>
        <taxon>Isosphaeraceae</taxon>
        <taxon>Paludisphaera</taxon>
    </lineage>
</organism>
<dbReference type="OrthoDB" id="226127at2"/>
<protein>
    <submittedName>
        <fullName evidence="1">Uncharacterized protein</fullName>
    </submittedName>
</protein>
<evidence type="ECO:0000313" key="1">
    <source>
        <dbReference type="EMBL" id="APW59213.1"/>
    </source>
</evidence>
<gene>
    <name evidence="1" type="ORF">BSF38_00628</name>
</gene>
<evidence type="ECO:0000313" key="2">
    <source>
        <dbReference type="Proteomes" id="UP000186309"/>
    </source>
</evidence>
<proteinExistence type="predicted"/>
<dbReference type="RefSeq" id="WP_076343421.1">
    <property type="nucleotide sequence ID" value="NZ_CP019082.1"/>
</dbReference>
<dbReference type="EMBL" id="CP019082">
    <property type="protein sequence ID" value="APW59213.1"/>
    <property type="molecule type" value="Genomic_DNA"/>
</dbReference>
<name>A0A1U7CK02_9BACT</name>
<dbReference type="STRING" id="1387353.BSF38_00628"/>